<dbReference type="Proteomes" id="UP001153678">
    <property type="component" value="Unassembled WGS sequence"/>
</dbReference>
<organism evidence="2 3">
    <name type="scientific">Funneliformis geosporum</name>
    <dbReference type="NCBI Taxonomy" id="1117311"/>
    <lineage>
        <taxon>Eukaryota</taxon>
        <taxon>Fungi</taxon>
        <taxon>Fungi incertae sedis</taxon>
        <taxon>Mucoromycota</taxon>
        <taxon>Glomeromycotina</taxon>
        <taxon>Glomeromycetes</taxon>
        <taxon>Glomerales</taxon>
        <taxon>Glomeraceae</taxon>
        <taxon>Funneliformis</taxon>
    </lineage>
</organism>
<gene>
    <name evidence="2" type="ORF">FWILDA_LOCUS4103</name>
</gene>
<accession>A0A9W4SH84</accession>
<evidence type="ECO:0000313" key="3">
    <source>
        <dbReference type="Proteomes" id="UP001153678"/>
    </source>
</evidence>
<comment type="caution">
    <text evidence="2">The sequence shown here is derived from an EMBL/GenBank/DDBJ whole genome shotgun (WGS) entry which is preliminary data.</text>
</comment>
<keyword evidence="1" id="KW-0812">Transmembrane</keyword>
<proteinExistence type="predicted"/>
<dbReference type="AlphaFoldDB" id="A0A9W4SH84"/>
<evidence type="ECO:0000256" key="1">
    <source>
        <dbReference type="SAM" id="Phobius"/>
    </source>
</evidence>
<keyword evidence="1" id="KW-0472">Membrane</keyword>
<dbReference type="EMBL" id="CAMKVN010000591">
    <property type="protein sequence ID" value="CAI2169485.1"/>
    <property type="molecule type" value="Genomic_DNA"/>
</dbReference>
<protein>
    <submittedName>
        <fullName evidence="2">6405_t:CDS:1</fullName>
    </submittedName>
</protein>
<feature type="transmembrane region" description="Helical" evidence="1">
    <location>
        <begin position="32"/>
        <end position="54"/>
    </location>
</feature>
<name>A0A9W4SH84_9GLOM</name>
<keyword evidence="3" id="KW-1185">Reference proteome</keyword>
<sequence length="257" mass="29667">MTISDQTLFKMVIFIAFVHGEFITSENNNWDIFWTIGSFAVVTIGNLSVSPFFLTAMIRKFEFMTADAFGTWIKSLSENNSFISILETFGTASFEVFEKFINKSLRHTLGEKVGPKLTEILDDIPFTEKEKQYFERFVQIEDTTLNNMVILTLMPALLYNDLMLKCFIDAFTSSSSFVTSKLFRFDFKDDNSTRLKSEEGSVNDTIYTSLINNFEVSRVKYIWKGEDLVGYNLDLNDYEISDVVKKILVAIWKKIIN</sequence>
<evidence type="ECO:0000313" key="2">
    <source>
        <dbReference type="EMBL" id="CAI2169485.1"/>
    </source>
</evidence>
<reference evidence="2" key="1">
    <citation type="submission" date="2022-08" db="EMBL/GenBank/DDBJ databases">
        <authorList>
            <person name="Kallberg Y."/>
            <person name="Tangrot J."/>
            <person name="Rosling A."/>
        </authorList>
    </citation>
    <scope>NUCLEOTIDE SEQUENCE</scope>
    <source>
        <strain evidence="2">Wild A</strain>
    </source>
</reference>
<dbReference type="OrthoDB" id="440424at2759"/>
<keyword evidence="1" id="KW-1133">Transmembrane helix</keyword>